<dbReference type="AlphaFoldDB" id="A0A177TQF1"/>
<feature type="region of interest" description="Disordered" evidence="6">
    <location>
        <begin position="232"/>
        <end position="253"/>
    </location>
</feature>
<comment type="subcellular location">
    <subcellularLocation>
        <location evidence="1">Membrane</location>
        <topology evidence="1">Multi-pass membrane protein</topology>
    </subcellularLocation>
</comment>
<comment type="similarity">
    <text evidence="5">Belongs to the TMEM41 family.</text>
</comment>
<dbReference type="GO" id="GO:0000045">
    <property type="term" value="P:autophagosome assembly"/>
    <property type="evidence" value="ECO:0007669"/>
    <property type="project" value="TreeGrafter"/>
</dbReference>
<keyword evidence="2 7" id="KW-0812">Transmembrane</keyword>
<evidence type="ECO:0000256" key="6">
    <source>
        <dbReference type="SAM" id="MobiDB-lite"/>
    </source>
</evidence>
<gene>
    <name evidence="9" type="ORF">A4X13_0g787</name>
</gene>
<evidence type="ECO:0000256" key="1">
    <source>
        <dbReference type="ARBA" id="ARBA00004141"/>
    </source>
</evidence>
<dbReference type="Proteomes" id="UP000077521">
    <property type="component" value="Unassembled WGS sequence"/>
</dbReference>
<feature type="compositionally biased region" description="Low complexity" evidence="6">
    <location>
        <begin position="8"/>
        <end position="26"/>
    </location>
</feature>
<evidence type="ECO:0000256" key="4">
    <source>
        <dbReference type="ARBA" id="ARBA00023136"/>
    </source>
</evidence>
<sequence>MAPSVQDSPSPGRGTSTTGGSLSISRNSRKIDSAAAARALNSSSSSTASSPAAGTASPVKGTRGPGASPTSATASGSPAPAKRDKAAAAARDRRSTNSSIVSDSAPKHLPTTRVSVASSQEGTMAQGGKSARGKRAGRDGSSSEAAARLSYGASAADELLLKGDPDGDSKDASDSASIKSTHTLKTIRGSSPSGSAVSLPQSALKGSANGNGTLHLLPTADDADDETGAIDVHAWDGTSGSGATGANGTDLEGEDAATAAAELSRWRRQVLLRTAIRLLFLFIVCTLALVGTLWVALPEIDEKDRPYLKIPKSLADLKTLNDVLQHYKDENSARVLLCWFVVYMFLQAFSIPGSMYMSILAGALWGVPIALPLVCTSVATGATICYLISQTMGEALVAVPKWKARVDSWKARLAEYNDNLLSYLIIIRMMPLPPHNVVNLLSPHLGISIPHFWISTALGIFAVSFIHTTIGEKLDDMASSDDFNLLSGRNALLFAGVCCAVLIPVFLRKRTPVAPLEEAEDAPGAVRLPDDDADGGQPATTAGRVASLGRSILGMGTRRLGLQGRNEEQDDFEAEYDEDADELPHVSDPDELAIAAAASASRSRTSSLTRGGGAKVARVLRPPGPPGPEDLDDVDPTEAWGSPFMGARNTAAGDDSDMSDTRSEDSHLSAPFSDDRREDRGPGRERGPRRRGTSSSASGRRSNRPGRGRPDSWAGAGADALGRANAAVGDAAGRVRSWFGGSGGGVALR</sequence>
<evidence type="ECO:0000256" key="5">
    <source>
        <dbReference type="ARBA" id="ARBA00025797"/>
    </source>
</evidence>
<evidence type="ECO:0000256" key="7">
    <source>
        <dbReference type="SAM" id="Phobius"/>
    </source>
</evidence>
<keyword evidence="3 7" id="KW-1133">Transmembrane helix</keyword>
<reference evidence="9" key="2">
    <citation type="journal article" date="2019" name="IMA Fungus">
        <title>Genome sequencing and comparison of five Tilletia species to identify candidate genes for the detection of regulated species infecting wheat.</title>
        <authorList>
            <person name="Nguyen H.D.T."/>
            <person name="Sultana T."/>
            <person name="Kesanakurti P."/>
            <person name="Hambleton S."/>
        </authorList>
    </citation>
    <scope>NUCLEOTIDE SEQUENCE</scope>
    <source>
        <strain evidence="9">DAOMC 236416</strain>
    </source>
</reference>
<dbReference type="EMBL" id="LWDF02000026">
    <property type="protein sequence ID" value="KAE8259780.1"/>
    <property type="molecule type" value="Genomic_DNA"/>
</dbReference>
<feature type="transmembrane region" description="Helical" evidence="7">
    <location>
        <begin position="275"/>
        <end position="297"/>
    </location>
</feature>
<name>A0A177TQF1_9BASI</name>
<keyword evidence="4 7" id="KW-0472">Membrane</keyword>
<evidence type="ECO:0000313" key="9">
    <source>
        <dbReference type="EMBL" id="KAE8259780.1"/>
    </source>
</evidence>
<dbReference type="InterPro" id="IPR032816">
    <property type="entry name" value="VTT_dom"/>
</dbReference>
<feature type="compositionally biased region" description="Polar residues" evidence="6">
    <location>
        <begin position="112"/>
        <end position="123"/>
    </location>
</feature>
<evidence type="ECO:0000259" key="8">
    <source>
        <dbReference type="Pfam" id="PF09335"/>
    </source>
</evidence>
<feature type="transmembrane region" description="Helical" evidence="7">
    <location>
        <begin position="490"/>
        <end position="507"/>
    </location>
</feature>
<feature type="compositionally biased region" description="Acidic residues" evidence="6">
    <location>
        <begin position="568"/>
        <end position="581"/>
    </location>
</feature>
<feature type="transmembrane region" description="Helical" evidence="7">
    <location>
        <begin position="452"/>
        <end position="470"/>
    </location>
</feature>
<feature type="region of interest" description="Disordered" evidence="6">
    <location>
        <begin position="559"/>
        <end position="585"/>
    </location>
</feature>
<keyword evidence="10" id="KW-1185">Reference proteome</keyword>
<dbReference type="PANTHER" id="PTHR43220:SF18">
    <property type="entry name" value="TRANSMEMBRANE PROTEIN 41B"/>
    <property type="match status" value="1"/>
</dbReference>
<feature type="compositionally biased region" description="Low complexity" evidence="6">
    <location>
        <begin position="65"/>
        <end position="80"/>
    </location>
</feature>
<evidence type="ECO:0000256" key="2">
    <source>
        <dbReference type="ARBA" id="ARBA00022692"/>
    </source>
</evidence>
<evidence type="ECO:0000256" key="3">
    <source>
        <dbReference type="ARBA" id="ARBA00022989"/>
    </source>
</evidence>
<feature type="compositionally biased region" description="Basic and acidic residues" evidence="6">
    <location>
        <begin position="81"/>
        <end position="95"/>
    </location>
</feature>
<feature type="compositionally biased region" description="Basic and acidic residues" evidence="6">
    <location>
        <begin position="159"/>
        <end position="173"/>
    </location>
</feature>
<proteinExistence type="inferred from homology"/>
<feature type="compositionally biased region" description="Basic and acidic residues" evidence="6">
    <location>
        <begin position="659"/>
        <end position="686"/>
    </location>
</feature>
<dbReference type="InterPro" id="IPR045014">
    <property type="entry name" value="TM41A/B"/>
</dbReference>
<dbReference type="Pfam" id="PF09335">
    <property type="entry name" value="VTT_dom"/>
    <property type="match status" value="1"/>
</dbReference>
<feature type="domain" description="VTT" evidence="8">
    <location>
        <begin position="351"/>
        <end position="472"/>
    </location>
</feature>
<dbReference type="PANTHER" id="PTHR43220">
    <property type="match status" value="1"/>
</dbReference>
<feature type="region of interest" description="Disordered" evidence="6">
    <location>
        <begin position="518"/>
        <end position="545"/>
    </location>
</feature>
<dbReference type="GO" id="GO:0005789">
    <property type="term" value="C:endoplasmic reticulum membrane"/>
    <property type="evidence" value="ECO:0007669"/>
    <property type="project" value="TreeGrafter"/>
</dbReference>
<feature type="compositionally biased region" description="Polar residues" evidence="6">
    <location>
        <begin position="181"/>
        <end position="201"/>
    </location>
</feature>
<feature type="compositionally biased region" description="Low complexity" evidence="6">
    <location>
        <begin position="597"/>
        <end position="609"/>
    </location>
</feature>
<reference evidence="9" key="1">
    <citation type="submission" date="2016-04" db="EMBL/GenBank/DDBJ databases">
        <authorList>
            <person name="Nguyen H.D."/>
            <person name="Samba Siva P."/>
            <person name="Cullis J."/>
            <person name="Levesque C.A."/>
            <person name="Hambleton S."/>
        </authorList>
    </citation>
    <scope>NUCLEOTIDE SEQUENCE</scope>
    <source>
        <strain evidence="9">DAOMC 236416</strain>
    </source>
</reference>
<comment type="caution">
    <text evidence="9">The sequence shown here is derived from an EMBL/GenBank/DDBJ whole genome shotgun (WGS) entry which is preliminary data.</text>
</comment>
<protein>
    <recommendedName>
        <fullName evidence="8">VTT domain-containing protein</fullName>
    </recommendedName>
</protein>
<feature type="compositionally biased region" description="Low complexity" evidence="6">
    <location>
        <begin position="139"/>
        <end position="156"/>
    </location>
</feature>
<feature type="compositionally biased region" description="Low complexity" evidence="6">
    <location>
        <begin position="33"/>
        <end position="57"/>
    </location>
</feature>
<evidence type="ECO:0000313" key="10">
    <source>
        <dbReference type="Proteomes" id="UP000077521"/>
    </source>
</evidence>
<feature type="region of interest" description="Disordered" evidence="6">
    <location>
        <begin position="597"/>
        <end position="717"/>
    </location>
</feature>
<feature type="region of interest" description="Disordered" evidence="6">
    <location>
        <begin position="1"/>
        <end position="210"/>
    </location>
</feature>
<feature type="transmembrane region" description="Helical" evidence="7">
    <location>
        <begin position="363"/>
        <end position="389"/>
    </location>
</feature>
<accession>A0A177TQF1</accession>
<feature type="transmembrane region" description="Helical" evidence="7">
    <location>
        <begin position="333"/>
        <end position="351"/>
    </location>
</feature>
<organism evidence="9 10">
    <name type="scientific">Tilletia indica</name>
    <dbReference type="NCBI Taxonomy" id="43049"/>
    <lineage>
        <taxon>Eukaryota</taxon>
        <taxon>Fungi</taxon>
        <taxon>Dikarya</taxon>
        <taxon>Basidiomycota</taxon>
        <taxon>Ustilaginomycotina</taxon>
        <taxon>Exobasidiomycetes</taxon>
        <taxon>Tilletiales</taxon>
        <taxon>Tilletiaceae</taxon>
        <taxon>Tilletia</taxon>
    </lineage>
</organism>